<evidence type="ECO:0000313" key="3">
    <source>
        <dbReference type="Proteomes" id="UP000070133"/>
    </source>
</evidence>
<evidence type="ECO:0000256" key="1">
    <source>
        <dbReference type="SAM" id="MobiDB-lite"/>
    </source>
</evidence>
<feature type="compositionally biased region" description="Basic and acidic residues" evidence="1">
    <location>
        <begin position="25"/>
        <end position="37"/>
    </location>
</feature>
<dbReference type="Proteomes" id="UP000070133">
    <property type="component" value="Unassembled WGS sequence"/>
</dbReference>
<keyword evidence="3" id="KW-1185">Reference proteome</keyword>
<gene>
    <name evidence="2" type="ORF">AC578_5044</name>
</gene>
<proteinExistence type="predicted"/>
<protein>
    <submittedName>
        <fullName evidence="2">Uncharacterized protein</fullName>
    </submittedName>
</protein>
<dbReference type="OrthoDB" id="5375886at2759"/>
<dbReference type="AlphaFoldDB" id="A0A139H5Z4"/>
<feature type="region of interest" description="Disordered" evidence="1">
    <location>
        <begin position="1"/>
        <end position="39"/>
    </location>
</feature>
<name>A0A139H5Z4_9PEZI</name>
<organism evidence="2 3">
    <name type="scientific">Pseudocercospora eumusae</name>
    <dbReference type="NCBI Taxonomy" id="321146"/>
    <lineage>
        <taxon>Eukaryota</taxon>
        <taxon>Fungi</taxon>
        <taxon>Dikarya</taxon>
        <taxon>Ascomycota</taxon>
        <taxon>Pezizomycotina</taxon>
        <taxon>Dothideomycetes</taxon>
        <taxon>Dothideomycetidae</taxon>
        <taxon>Mycosphaerellales</taxon>
        <taxon>Mycosphaerellaceae</taxon>
        <taxon>Pseudocercospora</taxon>
    </lineage>
</organism>
<comment type="caution">
    <text evidence="2">The sequence shown here is derived from an EMBL/GenBank/DDBJ whole genome shotgun (WGS) entry which is preliminary data.</text>
</comment>
<feature type="compositionally biased region" description="Basic and acidic residues" evidence="1">
    <location>
        <begin position="154"/>
        <end position="166"/>
    </location>
</feature>
<feature type="region of interest" description="Disordered" evidence="1">
    <location>
        <begin position="96"/>
        <end position="166"/>
    </location>
</feature>
<reference evidence="2 3" key="1">
    <citation type="submission" date="2015-07" db="EMBL/GenBank/DDBJ databases">
        <title>Comparative genomics of the Sigatoka disease complex on banana suggests a link between parallel evolutionary changes in Pseudocercospora fijiensis and Pseudocercospora eumusae and increased virulence on the banana host.</title>
        <authorList>
            <person name="Chang T.-C."/>
            <person name="Salvucci A."/>
            <person name="Crous P.W."/>
            <person name="Stergiopoulos I."/>
        </authorList>
    </citation>
    <scope>NUCLEOTIDE SEQUENCE [LARGE SCALE GENOMIC DNA]</scope>
    <source>
        <strain evidence="2 3">CBS 114824</strain>
    </source>
</reference>
<sequence length="166" mass="18019">MRTDKLAVDETDFELMEPRQTSSDGDDKSLVESDDGGKASFVQTLYGVRKGRRDGRLRCRPTLSSQLPQTALLSLGVLKTLMQTLTMVMRGPFLKDVTMSAPNPGRQSPDPERQSGAQQQAPPAEHPNQAPGQSKANEDSKAQLEGLSSNPKGPLDEEAKAKVSKK</sequence>
<evidence type="ECO:0000313" key="2">
    <source>
        <dbReference type="EMBL" id="KXS97895.1"/>
    </source>
</evidence>
<accession>A0A139H5Z4</accession>
<dbReference type="EMBL" id="LFZN01000130">
    <property type="protein sequence ID" value="KXS97895.1"/>
    <property type="molecule type" value="Genomic_DNA"/>
</dbReference>